<dbReference type="GO" id="GO:0005886">
    <property type="term" value="C:plasma membrane"/>
    <property type="evidence" value="ECO:0007669"/>
    <property type="project" value="TreeGrafter"/>
</dbReference>
<gene>
    <name evidence="10" type="ORF">SEMRO_380_G130650.1</name>
</gene>
<dbReference type="GO" id="GO:0004383">
    <property type="term" value="F:guanylate cyclase activity"/>
    <property type="evidence" value="ECO:0007669"/>
    <property type="project" value="TreeGrafter"/>
</dbReference>
<feature type="region of interest" description="Disordered" evidence="7">
    <location>
        <begin position="1"/>
        <end position="24"/>
    </location>
</feature>
<comment type="subcellular location">
    <subcellularLocation>
        <location evidence="1">Membrane</location>
    </subcellularLocation>
</comment>
<keyword evidence="3" id="KW-0547">Nucleotide-binding</keyword>
<evidence type="ECO:0000256" key="4">
    <source>
        <dbReference type="ARBA" id="ARBA00022989"/>
    </source>
</evidence>
<evidence type="ECO:0000313" key="10">
    <source>
        <dbReference type="EMBL" id="CAB9509224.1"/>
    </source>
</evidence>
<organism evidence="10 11">
    <name type="scientific">Seminavis robusta</name>
    <dbReference type="NCBI Taxonomy" id="568900"/>
    <lineage>
        <taxon>Eukaryota</taxon>
        <taxon>Sar</taxon>
        <taxon>Stramenopiles</taxon>
        <taxon>Ochrophyta</taxon>
        <taxon>Bacillariophyta</taxon>
        <taxon>Bacillariophyceae</taxon>
        <taxon>Bacillariophycidae</taxon>
        <taxon>Naviculales</taxon>
        <taxon>Naviculaceae</taxon>
        <taxon>Seminavis</taxon>
    </lineage>
</organism>
<dbReference type="Pfam" id="PF00211">
    <property type="entry name" value="Guanylate_cyc"/>
    <property type="match status" value="1"/>
</dbReference>
<proteinExistence type="predicted"/>
<dbReference type="InterPro" id="IPR001054">
    <property type="entry name" value="A/G_cyclase"/>
</dbReference>
<protein>
    <submittedName>
        <fullName evidence="10">Receptor-type guanylate cyclase gcy</fullName>
    </submittedName>
</protein>
<dbReference type="Proteomes" id="UP001153069">
    <property type="component" value="Unassembled WGS sequence"/>
</dbReference>
<dbReference type="CDD" id="cd07302">
    <property type="entry name" value="CHD"/>
    <property type="match status" value="1"/>
</dbReference>
<dbReference type="OrthoDB" id="56625at2759"/>
<dbReference type="SMART" id="SM00044">
    <property type="entry name" value="CYCc"/>
    <property type="match status" value="1"/>
</dbReference>
<evidence type="ECO:0000256" key="2">
    <source>
        <dbReference type="ARBA" id="ARBA00022692"/>
    </source>
</evidence>
<keyword evidence="10" id="KW-0675">Receptor</keyword>
<feature type="domain" description="Guanylate cyclase" evidence="9">
    <location>
        <begin position="546"/>
        <end position="680"/>
    </location>
</feature>
<dbReference type="InterPro" id="IPR029787">
    <property type="entry name" value="Nucleotide_cyclase"/>
</dbReference>
<keyword evidence="2 8" id="KW-0812">Transmembrane</keyword>
<accession>A0A9N8E056</accession>
<name>A0A9N8E056_9STRA</name>
<dbReference type="GO" id="GO:0007168">
    <property type="term" value="P:receptor guanylyl cyclase signaling pathway"/>
    <property type="evidence" value="ECO:0007669"/>
    <property type="project" value="TreeGrafter"/>
</dbReference>
<keyword evidence="6" id="KW-0456">Lyase</keyword>
<keyword evidence="11" id="KW-1185">Reference proteome</keyword>
<comment type="caution">
    <text evidence="10">The sequence shown here is derived from an EMBL/GenBank/DDBJ whole genome shotgun (WGS) entry which is preliminary data.</text>
</comment>
<sequence>MTSTMSPQEQRTTTDLEPISSAGEDFHDDVMSTVSGNNMDASTRGKAAIYELNVAKKEDKWVWRLRVLTALLLISVAISICLVIYFTGRQSETKAFEQDFESLGEKLVSSFQQKVIQSFQVLESFNDGITAEANGTWPFVTPPHFSERMERVAKISQFMVIHLMIIVTREHLQEWNNYSVESRDWRLTGMARERGLPIEQVNETIEWFPEYLYNPYTQEGVNLPTEETNPDGPYAPIWITYPVSDYPIANLDLLADWEHIVPLEKMIATGKPIFEFTYDYMGHMERDIRWELIQGNPFVDYQDDPHSTVVVPVFDGFGDDRKVAANLMVYIYWRAYFNNLLPPGADGIIIVLENTCNQTYTYRVDGSDSFWLGRGDLHDSKYDYLEASTNINVLAGGDAAGTTDFIDDTESDFAYYDCYYNIRVYPSQAFEDSHRSSSPWVFALIIAALFFFTTTVFVTYAYMVERRQQKVLESAVQSGKLVSTLFPEEVRKQLYKEQIEQDNKASQKQPSTWDFVPRGSSNVDLEGGRGALEPKAAIAALYPSVTIFFADLVGFTKWSANRTPQEVFQLLETIYGGFDKIAKRRHVFKVETVGDCYVAAVGLPEPEENHAVIMCKFASDCLRMLDSLVITLAETLGEDTANLSMRVGLHSGPVTAGVLRGEKSRFQLFGDTVNTASRMESTGIQGRIQVSEATANQLIARGRKGWLKPREDTIVAKGKGEMQSYFVQIAPSSSANDTESIDDAEFEDL</sequence>
<feature type="transmembrane region" description="Helical" evidence="8">
    <location>
        <begin position="65"/>
        <end position="86"/>
    </location>
</feature>
<dbReference type="GO" id="GO:0004016">
    <property type="term" value="F:adenylate cyclase activity"/>
    <property type="evidence" value="ECO:0007669"/>
    <property type="project" value="TreeGrafter"/>
</dbReference>
<reference evidence="10" key="1">
    <citation type="submission" date="2020-06" db="EMBL/GenBank/DDBJ databases">
        <authorList>
            <consortium name="Plant Systems Biology data submission"/>
        </authorList>
    </citation>
    <scope>NUCLEOTIDE SEQUENCE</scope>
    <source>
        <strain evidence="10">D6</strain>
    </source>
</reference>
<evidence type="ECO:0000256" key="3">
    <source>
        <dbReference type="ARBA" id="ARBA00022741"/>
    </source>
</evidence>
<evidence type="ECO:0000256" key="7">
    <source>
        <dbReference type="SAM" id="MobiDB-lite"/>
    </source>
</evidence>
<evidence type="ECO:0000259" key="9">
    <source>
        <dbReference type="PROSITE" id="PS50125"/>
    </source>
</evidence>
<evidence type="ECO:0000256" key="8">
    <source>
        <dbReference type="SAM" id="Phobius"/>
    </source>
</evidence>
<dbReference type="AlphaFoldDB" id="A0A9N8E056"/>
<feature type="compositionally biased region" description="Polar residues" evidence="7">
    <location>
        <begin position="1"/>
        <end position="15"/>
    </location>
</feature>
<evidence type="ECO:0000313" key="11">
    <source>
        <dbReference type="Proteomes" id="UP001153069"/>
    </source>
</evidence>
<evidence type="ECO:0000256" key="1">
    <source>
        <dbReference type="ARBA" id="ARBA00004370"/>
    </source>
</evidence>
<dbReference type="GO" id="GO:0000166">
    <property type="term" value="F:nucleotide binding"/>
    <property type="evidence" value="ECO:0007669"/>
    <property type="project" value="UniProtKB-KW"/>
</dbReference>
<dbReference type="InterPro" id="IPR050401">
    <property type="entry name" value="Cyclic_nucleotide_synthase"/>
</dbReference>
<dbReference type="GO" id="GO:0001653">
    <property type="term" value="F:peptide receptor activity"/>
    <property type="evidence" value="ECO:0007669"/>
    <property type="project" value="TreeGrafter"/>
</dbReference>
<keyword evidence="5 8" id="KW-0472">Membrane</keyword>
<dbReference type="PANTHER" id="PTHR11920">
    <property type="entry name" value="GUANYLYL CYCLASE"/>
    <property type="match status" value="1"/>
</dbReference>
<dbReference type="PROSITE" id="PS50125">
    <property type="entry name" value="GUANYLATE_CYCLASE_2"/>
    <property type="match status" value="1"/>
</dbReference>
<dbReference type="EMBL" id="CAICTM010000379">
    <property type="protein sequence ID" value="CAB9509224.1"/>
    <property type="molecule type" value="Genomic_DNA"/>
</dbReference>
<dbReference type="GO" id="GO:0035556">
    <property type="term" value="P:intracellular signal transduction"/>
    <property type="evidence" value="ECO:0007669"/>
    <property type="project" value="InterPro"/>
</dbReference>
<dbReference type="Gene3D" id="3.30.70.1230">
    <property type="entry name" value="Nucleotide cyclase"/>
    <property type="match status" value="1"/>
</dbReference>
<dbReference type="PANTHER" id="PTHR11920:SF335">
    <property type="entry name" value="GUANYLATE CYCLASE"/>
    <property type="match status" value="1"/>
</dbReference>
<keyword evidence="4 8" id="KW-1133">Transmembrane helix</keyword>
<feature type="transmembrane region" description="Helical" evidence="8">
    <location>
        <begin position="440"/>
        <end position="462"/>
    </location>
</feature>
<evidence type="ECO:0000256" key="5">
    <source>
        <dbReference type="ARBA" id="ARBA00023136"/>
    </source>
</evidence>
<evidence type="ECO:0000256" key="6">
    <source>
        <dbReference type="ARBA" id="ARBA00023239"/>
    </source>
</evidence>
<dbReference type="SUPFAM" id="SSF55073">
    <property type="entry name" value="Nucleotide cyclase"/>
    <property type="match status" value="1"/>
</dbReference>